<evidence type="ECO:0000313" key="2">
    <source>
        <dbReference type="EMBL" id="EAQ79950.1"/>
    </source>
</evidence>
<gene>
    <name evidence="2" type="ORF">DSM3645_22459</name>
</gene>
<dbReference type="STRING" id="314230.DSM3645_22459"/>
<keyword evidence="1" id="KW-1133">Transmembrane helix</keyword>
<comment type="caution">
    <text evidence="2">The sequence shown here is derived from an EMBL/GenBank/DDBJ whole genome shotgun (WGS) entry which is preliminary data.</text>
</comment>
<organism evidence="2 3">
    <name type="scientific">Blastopirellula marina DSM 3645</name>
    <dbReference type="NCBI Taxonomy" id="314230"/>
    <lineage>
        <taxon>Bacteria</taxon>
        <taxon>Pseudomonadati</taxon>
        <taxon>Planctomycetota</taxon>
        <taxon>Planctomycetia</taxon>
        <taxon>Pirellulales</taxon>
        <taxon>Pirellulaceae</taxon>
        <taxon>Blastopirellula</taxon>
    </lineage>
</organism>
<keyword evidence="1" id="KW-0472">Membrane</keyword>
<evidence type="ECO:0000313" key="3">
    <source>
        <dbReference type="Proteomes" id="UP000004358"/>
    </source>
</evidence>
<keyword evidence="1" id="KW-0812">Transmembrane</keyword>
<evidence type="ECO:0008006" key="4">
    <source>
        <dbReference type="Google" id="ProtNLM"/>
    </source>
</evidence>
<dbReference type="HOGENOM" id="CLU_1666019_0_0_0"/>
<evidence type="ECO:0000256" key="1">
    <source>
        <dbReference type="SAM" id="Phobius"/>
    </source>
</evidence>
<accession>A3ZUN5</accession>
<dbReference type="EMBL" id="AANZ01000012">
    <property type="protein sequence ID" value="EAQ79950.1"/>
    <property type="molecule type" value="Genomic_DNA"/>
</dbReference>
<proteinExistence type="predicted"/>
<feature type="transmembrane region" description="Helical" evidence="1">
    <location>
        <begin position="21"/>
        <end position="38"/>
    </location>
</feature>
<reference evidence="2 3" key="1">
    <citation type="submission" date="2006-02" db="EMBL/GenBank/DDBJ databases">
        <authorList>
            <person name="Amann R."/>
            <person name="Ferriera S."/>
            <person name="Johnson J."/>
            <person name="Kravitz S."/>
            <person name="Halpern A."/>
            <person name="Remington K."/>
            <person name="Beeson K."/>
            <person name="Tran B."/>
            <person name="Rogers Y.-H."/>
            <person name="Friedman R."/>
            <person name="Venter J.C."/>
        </authorList>
    </citation>
    <scope>NUCLEOTIDE SEQUENCE [LARGE SCALE GENOMIC DNA]</scope>
    <source>
        <strain evidence="2 3">DSM 3645</strain>
    </source>
</reference>
<dbReference type="AlphaFoldDB" id="A3ZUN5"/>
<protein>
    <recommendedName>
        <fullName evidence="4">Carboxypeptidase regulatory-like domain-containing protein</fullName>
    </recommendedName>
</protein>
<dbReference type="Proteomes" id="UP000004358">
    <property type="component" value="Unassembled WGS sequence"/>
</dbReference>
<name>A3ZUN5_9BACT</name>
<sequence length="158" mass="16785">MKSSRRSLKKSGDIMLDLQRTAIPFVIMTFISIALASGCSSQSDLRSVKGEVTMDGMPAAGAIISFQAVAGSLGNSSGAVVDQQGRYSIPSEKGLKAGAYDVTIQYWKETGETYTDPCTGQTTATTAPIKFAQQGKLRVDVKADEEGQFDFALTSAKK</sequence>